<dbReference type="KEGG" id="pex:IZT61_04225"/>
<evidence type="ECO:0000313" key="4">
    <source>
        <dbReference type="EMBL" id="QPH40496.1"/>
    </source>
</evidence>
<dbReference type="GO" id="GO:0016787">
    <property type="term" value="F:hydrolase activity"/>
    <property type="evidence" value="ECO:0007669"/>
    <property type="project" value="UniProtKB-KW"/>
</dbReference>
<feature type="signal peptide" evidence="2">
    <location>
        <begin position="1"/>
        <end position="26"/>
    </location>
</feature>
<sequence length="414" mass="44729">MKILRTKLLLTAAVCGVLYLPADLNAQTSAQQFTVVPVTAENGAYSIEPALPEDGKVAAGTVLTLKATPAADYALDAIYYTVKGGMWGTTNHESFSPKMKITVNSDMKVGATFVPKSLVNGIDETHDVVYAKPGIKPLKYDVYAPKGAKNLPCIVIIHGGGWSSNNEDIMRGLARELVKGGRYVVFSIDYRWINKLDGDAQPVYMHNLIEDVFGAIAHIQQNAAKYGADGSRMGVTGDSAGGHLAEAAATLSPMIGDQGFGLTDSIYNYMPSYLPKGKTVAAVRTQIVNAIKAVAPSYGVSEAADFAGLIQQKDKGYWDAISPARHVPNTDERQLPHFLVRGTKDPIVSNAMVQRYADALNSAGQKAEYIQVEGAGHAFFDWKPDATTRATFHQYGVPYAAKMLSFFDSVFYKK</sequence>
<dbReference type="Pfam" id="PF20434">
    <property type="entry name" value="BD-FAE"/>
    <property type="match status" value="1"/>
</dbReference>
<feature type="chain" id="PRO_5032468979" evidence="2">
    <location>
        <begin position="27"/>
        <end position="414"/>
    </location>
</feature>
<evidence type="ECO:0000259" key="3">
    <source>
        <dbReference type="Pfam" id="PF20434"/>
    </source>
</evidence>
<dbReference type="Gene3D" id="3.40.50.1820">
    <property type="entry name" value="alpha/beta hydrolase"/>
    <property type="match status" value="1"/>
</dbReference>
<dbReference type="PANTHER" id="PTHR48081">
    <property type="entry name" value="AB HYDROLASE SUPERFAMILY PROTEIN C4A8.06C"/>
    <property type="match status" value="1"/>
</dbReference>
<dbReference type="EMBL" id="CP064939">
    <property type="protein sequence ID" value="QPH40496.1"/>
    <property type="molecule type" value="Genomic_DNA"/>
</dbReference>
<feature type="domain" description="BD-FAE-like" evidence="3">
    <location>
        <begin position="141"/>
        <end position="352"/>
    </location>
</feature>
<keyword evidence="2" id="KW-0732">Signal</keyword>
<dbReference type="PANTHER" id="PTHR48081:SF13">
    <property type="entry name" value="ALPHA_BETA HYDROLASE"/>
    <property type="match status" value="1"/>
</dbReference>
<reference evidence="4 5" key="1">
    <citation type="submission" date="2020-11" db="EMBL/GenBank/DDBJ databases">
        <title>Pedobacter endophytica, an endophytic bacteria isolated form Carex pumila.</title>
        <authorList>
            <person name="Peng Y."/>
            <person name="Jiang L."/>
            <person name="Lee J."/>
        </authorList>
    </citation>
    <scope>NUCLEOTIDE SEQUENCE [LARGE SCALE GENOMIC DNA]</scope>
    <source>
        <strain evidence="4 5">JBR3-12</strain>
    </source>
</reference>
<dbReference type="Proteomes" id="UP000594759">
    <property type="component" value="Chromosome"/>
</dbReference>
<accession>A0A7S9L1Q0</accession>
<protein>
    <submittedName>
        <fullName evidence="4">Alpha/beta hydrolase</fullName>
    </submittedName>
</protein>
<dbReference type="InterPro" id="IPR049492">
    <property type="entry name" value="BD-FAE-like_dom"/>
</dbReference>
<proteinExistence type="predicted"/>
<dbReference type="InterPro" id="IPR050300">
    <property type="entry name" value="GDXG_lipolytic_enzyme"/>
</dbReference>
<keyword evidence="5" id="KW-1185">Reference proteome</keyword>
<dbReference type="AlphaFoldDB" id="A0A7S9L1Q0"/>
<dbReference type="InterPro" id="IPR029058">
    <property type="entry name" value="AB_hydrolase_fold"/>
</dbReference>
<name>A0A7S9L1Q0_9SPHI</name>
<evidence type="ECO:0000313" key="5">
    <source>
        <dbReference type="Proteomes" id="UP000594759"/>
    </source>
</evidence>
<gene>
    <name evidence="4" type="ORF">IZT61_04225</name>
</gene>
<dbReference type="SUPFAM" id="SSF53474">
    <property type="entry name" value="alpha/beta-Hydrolases"/>
    <property type="match status" value="1"/>
</dbReference>
<evidence type="ECO:0000256" key="2">
    <source>
        <dbReference type="SAM" id="SignalP"/>
    </source>
</evidence>
<keyword evidence="1 4" id="KW-0378">Hydrolase</keyword>
<organism evidence="4 5">
    <name type="scientific">Pedobacter endophyticus</name>
    <dbReference type="NCBI Taxonomy" id="2789740"/>
    <lineage>
        <taxon>Bacteria</taxon>
        <taxon>Pseudomonadati</taxon>
        <taxon>Bacteroidota</taxon>
        <taxon>Sphingobacteriia</taxon>
        <taxon>Sphingobacteriales</taxon>
        <taxon>Sphingobacteriaceae</taxon>
        <taxon>Pedobacter</taxon>
    </lineage>
</organism>
<evidence type="ECO:0000256" key="1">
    <source>
        <dbReference type="ARBA" id="ARBA00022801"/>
    </source>
</evidence>
<dbReference type="RefSeq" id="WP_196099950.1">
    <property type="nucleotide sequence ID" value="NZ_CP064939.1"/>
</dbReference>